<dbReference type="InterPro" id="IPR043502">
    <property type="entry name" value="DNA/RNA_pol_sf"/>
</dbReference>
<dbReference type="PANTHER" id="PTHR33050:SF7">
    <property type="entry name" value="RIBONUCLEASE H"/>
    <property type="match status" value="1"/>
</dbReference>
<dbReference type="PROSITE" id="PS50878">
    <property type="entry name" value="RT_POL"/>
    <property type="match status" value="1"/>
</dbReference>
<accession>A0A5J4V6D1</accession>
<dbReference type="OrthoDB" id="7477527at2759"/>
<dbReference type="InterPro" id="IPR043128">
    <property type="entry name" value="Rev_trsase/Diguanyl_cyclase"/>
</dbReference>
<feature type="non-terminal residue" evidence="2">
    <location>
        <position position="1"/>
    </location>
</feature>
<dbReference type="Pfam" id="PF00078">
    <property type="entry name" value="RVT_1"/>
    <property type="match status" value="1"/>
</dbReference>
<dbReference type="SUPFAM" id="SSF56672">
    <property type="entry name" value="DNA/RNA polymerases"/>
    <property type="match status" value="1"/>
</dbReference>
<feature type="domain" description="Reverse transcriptase" evidence="1">
    <location>
        <begin position="1"/>
        <end position="136"/>
    </location>
</feature>
<gene>
    <name evidence="2" type="ORF">EZS28_026580</name>
</gene>
<evidence type="ECO:0000259" key="1">
    <source>
        <dbReference type="PROSITE" id="PS50878"/>
    </source>
</evidence>
<sequence>VREIKDLLQQGDYATSLDLHQAYHHIAVPIQIRPFLAFYFEKKSYQYKSMPFGVVVAPKIFAKTLKIAITEIHKQWKEIRIIVYSDDIFLLHQQGAVLQNVTRQIKRYLEALGWQIAEEKSTLKPTQIFQFLGWQWNSISQTLFMTSQRRRSIISKLKWYTKLALMKQYVKTRKLASILGETQFTEVQLRRGALHLKRIQQLVSQQAKMKGWNSWIRLSPTLIPEFSWWIAKTQDNLQLCFKTPKQWCMIGTDASEDGQGVQPHSNSKQLMMTWGKWRTTSLTSSNQ</sequence>
<evidence type="ECO:0000313" key="3">
    <source>
        <dbReference type="Proteomes" id="UP000324800"/>
    </source>
</evidence>
<dbReference type="PANTHER" id="PTHR33050">
    <property type="entry name" value="REVERSE TRANSCRIPTASE DOMAIN-CONTAINING PROTEIN"/>
    <property type="match status" value="1"/>
</dbReference>
<dbReference type="Gene3D" id="3.10.10.10">
    <property type="entry name" value="HIV Type 1 Reverse Transcriptase, subunit A, domain 1"/>
    <property type="match status" value="1"/>
</dbReference>
<dbReference type="Gene3D" id="3.30.70.270">
    <property type="match status" value="1"/>
</dbReference>
<evidence type="ECO:0000313" key="2">
    <source>
        <dbReference type="EMBL" id="KAA6377890.1"/>
    </source>
</evidence>
<dbReference type="AlphaFoldDB" id="A0A5J4V6D1"/>
<organism evidence="2 3">
    <name type="scientific">Streblomastix strix</name>
    <dbReference type="NCBI Taxonomy" id="222440"/>
    <lineage>
        <taxon>Eukaryota</taxon>
        <taxon>Metamonada</taxon>
        <taxon>Preaxostyla</taxon>
        <taxon>Oxymonadida</taxon>
        <taxon>Streblomastigidae</taxon>
        <taxon>Streblomastix</taxon>
    </lineage>
</organism>
<proteinExistence type="predicted"/>
<dbReference type="EMBL" id="SNRW01009505">
    <property type="protein sequence ID" value="KAA6377890.1"/>
    <property type="molecule type" value="Genomic_DNA"/>
</dbReference>
<reference evidence="2 3" key="1">
    <citation type="submission" date="2019-03" db="EMBL/GenBank/DDBJ databases">
        <title>Single cell metagenomics reveals metabolic interactions within the superorganism composed of flagellate Streblomastix strix and complex community of Bacteroidetes bacteria on its surface.</title>
        <authorList>
            <person name="Treitli S.C."/>
            <person name="Kolisko M."/>
            <person name="Husnik F."/>
            <person name="Keeling P."/>
            <person name="Hampl V."/>
        </authorList>
    </citation>
    <scope>NUCLEOTIDE SEQUENCE [LARGE SCALE GENOMIC DNA]</scope>
    <source>
        <strain evidence="2">ST1C</strain>
    </source>
</reference>
<dbReference type="InterPro" id="IPR000477">
    <property type="entry name" value="RT_dom"/>
</dbReference>
<name>A0A5J4V6D1_9EUKA</name>
<protein>
    <submittedName>
        <fullName evidence="2">Putative Transposon Ty3-G Gag-Pol polyprotein</fullName>
    </submittedName>
</protein>
<dbReference type="InterPro" id="IPR052055">
    <property type="entry name" value="Hepadnavirus_pol/RT"/>
</dbReference>
<comment type="caution">
    <text evidence="2">The sequence shown here is derived from an EMBL/GenBank/DDBJ whole genome shotgun (WGS) entry which is preliminary data.</text>
</comment>
<dbReference type="Proteomes" id="UP000324800">
    <property type="component" value="Unassembled WGS sequence"/>
</dbReference>